<evidence type="ECO:0000256" key="3">
    <source>
        <dbReference type="ARBA" id="ARBA00023242"/>
    </source>
</evidence>
<reference evidence="5" key="1">
    <citation type="submission" date="2025-08" db="UniProtKB">
        <authorList>
            <consortium name="RefSeq"/>
        </authorList>
    </citation>
    <scope>IDENTIFICATION</scope>
</reference>
<dbReference type="Pfam" id="PF12347">
    <property type="entry name" value="HJURP_C"/>
    <property type="match status" value="2"/>
</dbReference>
<dbReference type="Pfam" id="PF10384">
    <property type="entry name" value="Scm3"/>
    <property type="match status" value="1"/>
</dbReference>
<name>A0A8B7A1R2_ORYAF</name>
<dbReference type="GO" id="GO:0003677">
    <property type="term" value="F:DNA binding"/>
    <property type="evidence" value="ECO:0007669"/>
    <property type="project" value="UniProtKB-KW"/>
</dbReference>
<gene>
    <name evidence="5" type="primary">LOC103199411</name>
</gene>
<comment type="subcellular location">
    <subcellularLocation>
        <location evidence="1">Nucleus</location>
    </subcellularLocation>
</comment>
<dbReference type="GeneID" id="103199411"/>
<dbReference type="OrthoDB" id="9948556at2759"/>
<dbReference type="GO" id="GO:0000775">
    <property type="term" value="C:chromosome, centromeric region"/>
    <property type="evidence" value="ECO:0007669"/>
    <property type="project" value="TreeGrafter"/>
</dbReference>
<evidence type="ECO:0000256" key="2">
    <source>
        <dbReference type="ARBA" id="ARBA00023125"/>
    </source>
</evidence>
<dbReference type="RefSeq" id="XP_007941890.2">
    <property type="nucleotide sequence ID" value="XM_007943699.2"/>
</dbReference>
<evidence type="ECO:0000313" key="5">
    <source>
        <dbReference type="RefSeq" id="XP_007941890.2"/>
    </source>
</evidence>
<dbReference type="Gene3D" id="6.10.250.2320">
    <property type="match status" value="1"/>
</dbReference>
<dbReference type="InterPro" id="IPR021052">
    <property type="entry name" value="HJURP_central_dom"/>
</dbReference>
<protein>
    <submittedName>
        <fullName evidence="5">Holliday junction recognition protein</fullName>
    </submittedName>
</protein>
<evidence type="ECO:0000256" key="1">
    <source>
        <dbReference type="ARBA" id="ARBA00004123"/>
    </source>
</evidence>
<dbReference type="PANTHER" id="PTHR15992">
    <property type="entry name" value="HOLLIDAY JUNCTION RECOGNITION PROTEIN"/>
    <property type="match status" value="1"/>
</dbReference>
<proteinExistence type="predicted"/>
<dbReference type="Proteomes" id="UP000694850">
    <property type="component" value="Unplaced"/>
</dbReference>
<sequence length="654" mass="72524">MADDLSEEAELMRQLQDSRRRFQRRMQQLIDKYNQPFEDAPLVEMATLTYRTPQGLRLWGGQLLREGSRERMQLEESPVRLMSWGNGPGRAAATGSKSNDVDAALDQGDKVAMAMAPAVPQSPLKNELRRKYLTRVDDLLQGKGWSECTYYSGGEDAQVTLSPTLAEPAWGDNGDVFVKKPGGPVRSASPLGECEPSADLAVVPGNASHHSLVSHQSLEAEDVCDVTISDLYEGMLHSMSQLLGTKPSCVISTKTLITRPWSCRWRPRWRARLNRTYCKGGSSEERRSPCSEPTEKMAAPSSTESSLGVPGRESRFQLKKALQEVNHPQGRGLAPGWKELSVTPRKRSPVMCLDSSAVYDLDQENRFMTLKWLISPVKITCKSRAHQGLARSCHREIDVKFDKLHQECCPYPVSRTCPPGFWALDLCRGSPASPSCLQETHQLRIPAPQRPLEGLEELGERSVGKGGCSPKYDSFSALCKTGLGPNPDHAEWPPACLLQGGSPAVFRSLPPREAISKPSVQPLGCGRSRYDDIKERFDRLHQEYCQTSPRRVTESSCTGLSPTRASVEALRKKDFRGHMGADSAVQSPQKSFGSTTTEIYLATGVVRTPWRDHQSPAKRRRLSDPQVCGQWAESWNSTGAGRADLRLRGVFRPL</sequence>
<dbReference type="GO" id="GO:0005634">
    <property type="term" value="C:nucleus"/>
    <property type="evidence" value="ECO:0007669"/>
    <property type="project" value="UniProtKB-SubCell"/>
</dbReference>
<dbReference type="InterPro" id="IPR018465">
    <property type="entry name" value="Scm3/HJURP"/>
</dbReference>
<keyword evidence="3" id="KW-0539">Nucleus</keyword>
<keyword evidence="4" id="KW-1185">Reference proteome</keyword>
<dbReference type="PANTHER" id="PTHR15992:SF5">
    <property type="entry name" value="HOLLIDAY JUNCTION RECOGNITION PROTEIN"/>
    <property type="match status" value="1"/>
</dbReference>
<dbReference type="GO" id="GO:0034080">
    <property type="term" value="P:CENP-A containing chromatin assembly"/>
    <property type="evidence" value="ECO:0007669"/>
    <property type="project" value="TreeGrafter"/>
</dbReference>
<dbReference type="CTD" id="55355"/>
<dbReference type="Pfam" id="PF12346">
    <property type="entry name" value="HJURP_mid"/>
    <property type="match status" value="1"/>
</dbReference>
<evidence type="ECO:0000313" key="4">
    <source>
        <dbReference type="Proteomes" id="UP000694850"/>
    </source>
</evidence>
<dbReference type="GO" id="GO:0042393">
    <property type="term" value="F:histone binding"/>
    <property type="evidence" value="ECO:0007669"/>
    <property type="project" value="InterPro"/>
</dbReference>
<organism evidence="4 5">
    <name type="scientific">Orycteropus afer afer</name>
    <dbReference type="NCBI Taxonomy" id="1230840"/>
    <lineage>
        <taxon>Eukaryota</taxon>
        <taxon>Metazoa</taxon>
        <taxon>Chordata</taxon>
        <taxon>Craniata</taxon>
        <taxon>Vertebrata</taxon>
        <taxon>Euteleostomi</taxon>
        <taxon>Mammalia</taxon>
        <taxon>Eutheria</taxon>
        <taxon>Afrotheria</taxon>
        <taxon>Tubulidentata</taxon>
        <taxon>Orycteropodidae</taxon>
        <taxon>Orycteropus</taxon>
    </lineage>
</organism>
<keyword evidence="2" id="KW-0238">DNA-binding</keyword>
<dbReference type="AlphaFoldDB" id="A0A8B7A1R2"/>
<dbReference type="InterPro" id="IPR022102">
    <property type="entry name" value="HJURP_C"/>
</dbReference>
<accession>A0A8B7A1R2</accession>